<sequence>MLGELHWNEPASDSLLAKQLGWLNFINKEFEDQVVERRQGYTALSIYWKTAENQTAFQNKLSKFRVHNHELSSKIWELPVCYDPKYGRDLGSLAVQHRLTANELIQLHSSVTYRLHFFGFLPGFMYLNGLSEQLHTPRKPVPDRNVDAGSVAIGGAQTGIYPMESPGGWHLIGRCPVKLFDPEKNPPVWAEPGDRIKFEPIGLDEMEQLLQNQPIPKSQ</sequence>
<evidence type="ECO:0000313" key="5">
    <source>
        <dbReference type="EMBL" id="GAA0881294.1"/>
    </source>
</evidence>
<keyword evidence="1" id="KW-0547">Nucleotide-binding</keyword>
<accession>A0ABP3YJV6</accession>
<organism evidence="5 6">
    <name type="scientific">Algoriphagus jejuensis</name>
    <dbReference type="NCBI Taxonomy" id="419934"/>
    <lineage>
        <taxon>Bacteria</taxon>
        <taxon>Pseudomonadati</taxon>
        <taxon>Bacteroidota</taxon>
        <taxon>Cytophagia</taxon>
        <taxon>Cytophagales</taxon>
        <taxon>Cyclobacteriaceae</taxon>
        <taxon>Algoriphagus</taxon>
    </lineage>
</organism>
<dbReference type="PANTHER" id="PTHR34698">
    <property type="entry name" value="5-OXOPROLINASE SUBUNIT B"/>
    <property type="match status" value="1"/>
</dbReference>
<evidence type="ECO:0000256" key="1">
    <source>
        <dbReference type="ARBA" id="ARBA00022741"/>
    </source>
</evidence>
<dbReference type="SUPFAM" id="SSF50891">
    <property type="entry name" value="Cyclophilin-like"/>
    <property type="match status" value="1"/>
</dbReference>
<proteinExistence type="predicted"/>
<evidence type="ECO:0000256" key="2">
    <source>
        <dbReference type="ARBA" id="ARBA00022801"/>
    </source>
</evidence>
<dbReference type="Proteomes" id="UP001500469">
    <property type="component" value="Unassembled WGS sequence"/>
</dbReference>
<name>A0ABP3YJV6_9BACT</name>
<dbReference type="InterPro" id="IPR010016">
    <property type="entry name" value="PxpB"/>
</dbReference>
<feature type="domain" description="Carboxyltransferase" evidence="4">
    <location>
        <begin position="6"/>
        <end position="190"/>
    </location>
</feature>
<dbReference type="Gene3D" id="2.40.100.10">
    <property type="entry name" value="Cyclophilin-like"/>
    <property type="match status" value="1"/>
</dbReference>
<evidence type="ECO:0000256" key="3">
    <source>
        <dbReference type="ARBA" id="ARBA00022840"/>
    </source>
</evidence>
<dbReference type="Pfam" id="PF02682">
    <property type="entry name" value="CT_C_D"/>
    <property type="match status" value="1"/>
</dbReference>
<evidence type="ECO:0000259" key="4">
    <source>
        <dbReference type="SMART" id="SM00796"/>
    </source>
</evidence>
<dbReference type="InterPro" id="IPR029000">
    <property type="entry name" value="Cyclophilin-like_dom_sf"/>
</dbReference>
<gene>
    <name evidence="5" type="ORF">GCM10009119_42640</name>
</gene>
<reference evidence="6" key="1">
    <citation type="journal article" date="2019" name="Int. J. Syst. Evol. Microbiol.">
        <title>The Global Catalogue of Microorganisms (GCM) 10K type strain sequencing project: providing services to taxonomists for standard genome sequencing and annotation.</title>
        <authorList>
            <consortium name="The Broad Institute Genomics Platform"/>
            <consortium name="The Broad Institute Genome Sequencing Center for Infectious Disease"/>
            <person name="Wu L."/>
            <person name="Ma J."/>
        </authorList>
    </citation>
    <scope>NUCLEOTIDE SEQUENCE [LARGE SCALE GENOMIC DNA]</scope>
    <source>
        <strain evidence="6">JCM 16112</strain>
    </source>
</reference>
<keyword evidence="3" id="KW-0067">ATP-binding</keyword>
<keyword evidence="2" id="KW-0378">Hydrolase</keyword>
<evidence type="ECO:0000313" key="6">
    <source>
        <dbReference type="Proteomes" id="UP001500469"/>
    </source>
</evidence>
<dbReference type="PANTHER" id="PTHR34698:SF2">
    <property type="entry name" value="5-OXOPROLINASE SUBUNIT B"/>
    <property type="match status" value="1"/>
</dbReference>
<dbReference type="EMBL" id="BAAAFI010000049">
    <property type="protein sequence ID" value="GAA0881294.1"/>
    <property type="molecule type" value="Genomic_DNA"/>
</dbReference>
<comment type="caution">
    <text evidence="5">The sequence shown here is derived from an EMBL/GenBank/DDBJ whole genome shotgun (WGS) entry which is preliminary data.</text>
</comment>
<dbReference type="SMART" id="SM00796">
    <property type="entry name" value="AHS1"/>
    <property type="match status" value="1"/>
</dbReference>
<keyword evidence="6" id="KW-1185">Reference proteome</keyword>
<dbReference type="NCBIfam" id="TIGR00370">
    <property type="entry name" value="5-oxoprolinase subunit PxpB"/>
    <property type="match status" value="1"/>
</dbReference>
<dbReference type="InterPro" id="IPR003833">
    <property type="entry name" value="CT_C_D"/>
</dbReference>
<protein>
    <recommendedName>
        <fullName evidence="4">Carboxyltransferase domain-containing protein</fullName>
    </recommendedName>
</protein>